<feature type="region of interest" description="Disordered" evidence="7">
    <location>
        <begin position="86"/>
        <end position="105"/>
    </location>
</feature>
<feature type="transmembrane region" description="Helical" evidence="8">
    <location>
        <begin position="719"/>
        <end position="741"/>
    </location>
</feature>
<protein>
    <submittedName>
        <fullName evidence="10">Pkinase-domain-containing protein</fullName>
    </submittedName>
</protein>
<dbReference type="SUPFAM" id="SSF56112">
    <property type="entry name" value="Protein kinase-like (PK-like)"/>
    <property type="match status" value="1"/>
</dbReference>
<accession>A0A9Q5I0Q7</accession>
<gene>
    <name evidence="10" type="ORF">A7U60_g3323</name>
</gene>
<evidence type="ECO:0000256" key="4">
    <source>
        <dbReference type="ARBA" id="ARBA00022840"/>
    </source>
</evidence>
<dbReference type="GO" id="GO:0012505">
    <property type="term" value="C:endomembrane system"/>
    <property type="evidence" value="ECO:0007669"/>
    <property type="project" value="UniProtKB-SubCell"/>
</dbReference>
<dbReference type="InterPro" id="IPR000719">
    <property type="entry name" value="Prot_kinase_dom"/>
</dbReference>
<feature type="transmembrane region" description="Helical" evidence="8">
    <location>
        <begin position="578"/>
        <end position="597"/>
    </location>
</feature>
<feature type="transmembrane region" description="Helical" evidence="8">
    <location>
        <begin position="681"/>
        <end position="699"/>
    </location>
</feature>
<dbReference type="Pfam" id="PF04750">
    <property type="entry name" value="Far-17a_AIG1"/>
    <property type="match status" value="1"/>
</dbReference>
<dbReference type="GO" id="GO:0016020">
    <property type="term" value="C:membrane"/>
    <property type="evidence" value="ECO:0007669"/>
    <property type="project" value="InterPro"/>
</dbReference>
<feature type="compositionally biased region" description="Low complexity" evidence="7">
    <location>
        <begin position="86"/>
        <end position="104"/>
    </location>
</feature>
<dbReference type="AlphaFoldDB" id="A0A9Q5I0Q7"/>
<evidence type="ECO:0000256" key="6">
    <source>
        <dbReference type="ARBA" id="ARBA00023136"/>
    </source>
</evidence>
<proteinExistence type="predicted"/>
<dbReference type="InterPro" id="IPR011009">
    <property type="entry name" value="Kinase-like_dom_sf"/>
</dbReference>
<evidence type="ECO:0000313" key="10">
    <source>
        <dbReference type="EMBL" id="OCB89528.1"/>
    </source>
</evidence>
<keyword evidence="11" id="KW-1185">Reference proteome</keyword>
<sequence>MKVEFRKGFKHLKLSLADSDTASSLFQPPSFAKKRNYEFHEVLGHGAFGKVIRATWHVPIDQVHVAAHGAAAEDIAVKSRPRPSFGFSRSANSSRAQSPARQSSGITKDVALKVIPKKKVKGRGKAIWSEMGVLRGLVHPNVVKFYEWFESRDKYYLSFELAVGGELLERIANRGKFTEVDAVQVVRSILNGVKYLHDHDVVHRDLKPENILYRTKAPDSDIVIADFGTAKHLHEPDEQIFQITGSIRYMAPEVFARKGYSKKIDIWSIGIITYIMLSGVSPFRSEDPRELIREISEFNLTFDDRHWKNVSPLAKDFIKSLMNPNPVTRLSATDALQHAWLTETEKAPQQLHDLVGLRENFDPKARWHSAIKGAIAVNRFRHAGLERSFRSEEFRRASTDGAMSGSDGYHSLTDSGGWCTPERHSYESWRHDLSVEGLNGLDTRWAAAQAKKLSMENGTQNGKRNDDDVLSLQNPRLSLPRRTPLAVLSFPSPLLTLSHLHVMTNLSVRIYEKLGVKDPFDTSATYATSPFLSPYALALIRLVFAFYTLFTLIFSLVWDAVREDDANSFFSYFTHLSYIGLCAYFFASGVQTLVYAVSNGKSYPLERWPRILQFLHVLLFSTVATFPFIVTIVFWAVLFPDNPFEDRFDVWSNVSMHALNSVFALFEILLTHAGPTPWTHIPLIIILLACYLGVAYITRATEGFYVYSFLNPSKEGASLAGWIIGIAASGVIIFSITRMFCVLRERLIRRLGLEKSPVGVQHGEAPRERLDEWECVELDLERAGRTKGQATSFEMSGENEKR</sequence>
<dbReference type="GO" id="GO:0005524">
    <property type="term" value="F:ATP binding"/>
    <property type="evidence" value="ECO:0007669"/>
    <property type="project" value="UniProtKB-KW"/>
</dbReference>
<keyword evidence="5 8" id="KW-1133">Transmembrane helix</keyword>
<reference evidence="10" key="1">
    <citation type="submission" date="2016-06" db="EMBL/GenBank/DDBJ databases">
        <title>Draft Genome sequence of the fungus Inonotus baumii.</title>
        <authorList>
            <person name="Zhu H."/>
            <person name="Lin W."/>
        </authorList>
    </citation>
    <scope>NUCLEOTIDE SEQUENCE</scope>
    <source>
        <strain evidence="10">821</strain>
    </source>
</reference>
<keyword evidence="4" id="KW-0067">ATP-binding</keyword>
<dbReference type="InterPro" id="IPR008271">
    <property type="entry name" value="Ser/Thr_kinase_AS"/>
</dbReference>
<feature type="domain" description="Protein kinase" evidence="9">
    <location>
        <begin position="37"/>
        <end position="341"/>
    </location>
</feature>
<dbReference type="CDD" id="cd05117">
    <property type="entry name" value="STKc_CAMK"/>
    <property type="match status" value="1"/>
</dbReference>
<feature type="transmembrane region" description="Helical" evidence="8">
    <location>
        <begin position="617"/>
        <end position="638"/>
    </location>
</feature>
<dbReference type="PANTHER" id="PTHR24347">
    <property type="entry name" value="SERINE/THREONINE-PROTEIN KINASE"/>
    <property type="match status" value="1"/>
</dbReference>
<evidence type="ECO:0000256" key="1">
    <source>
        <dbReference type="ARBA" id="ARBA00004127"/>
    </source>
</evidence>
<keyword evidence="3" id="KW-0547">Nucleotide-binding</keyword>
<comment type="subcellular location">
    <subcellularLocation>
        <location evidence="1">Endomembrane system</location>
        <topology evidence="1">Multi-pass membrane protein</topology>
    </subcellularLocation>
</comment>
<dbReference type="SMART" id="SM00220">
    <property type="entry name" value="S_TKc"/>
    <property type="match status" value="1"/>
</dbReference>
<evidence type="ECO:0000313" key="11">
    <source>
        <dbReference type="Proteomes" id="UP000757232"/>
    </source>
</evidence>
<name>A0A9Q5I0Q7_SANBA</name>
<evidence type="ECO:0000259" key="9">
    <source>
        <dbReference type="PROSITE" id="PS50011"/>
    </source>
</evidence>
<dbReference type="Gene3D" id="3.30.200.20">
    <property type="entry name" value="Phosphorylase Kinase, domain 1"/>
    <property type="match status" value="1"/>
</dbReference>
<evidence type="ECO:0000256" key="7">
    <source>
        <dbReference type="SAM" id="MobiDB-lite"/>
    </source>
</evidence>
<dbReference type="InterPro" id="IPR006838">
    <property type="entry name" value="ADTRP_AIG1"/>
</dbReference>
<dbReference type="FunFam" id="1.10.510.10:FF:000571">
    <property type="entry name" value="Maternal embryonic leucine zipper kinase"/>
    <property type="match status" value="1"/>
</dbReference>
<dbReference type="GO" id="GO:0004672">
    <property type="term" value="F:protein kinase activity"/>
    <property type="evidence" value="ECO:0007669"/>
    <property type="project" value="InterPro"/>
</dbReference>
<evidence type="ECO:0000256" key="3">
    <source>
        <dbReference type="ARBA" id="ARBA00022741"/>
    </source>
</evidence>
<feature type="transmembrane region" description="Helical" evidence="8">
    <location>
        <begin position="650"/>
        <end position="669"/>
    </location>
</feature>
<dbReference type="PROSITE" id="PS00108">
    <property type="entry name" value="PROTEIN_KINASE_ST"/>
    <property type="match status" value="1"/>
</dbReference>
<dbReference type="Proteomes" id="UP000757232">
    <property type="component" value="Unassembled WGS sequence"/>
</dbReference>
<organism evidence="10 11">
    <name type="scientific">Sanghuangporus baumii</name>
    <name type="common">Phellinus baumii</name>
    <dbReference type="NCBI Taxonomy" id="108892"/>
    <lineage>
        <taxon>Eukaryota</taxon>
        <taxon>Fungi</taxon>
        <taxon>Dikarya</taxon>
        <taxon>Basidiomycota</taxon>
        <taxon>Agaricomycotina</taxon>
        <taxon>Agaricomycetes</taxon>
        <taxon>Hymenochaetales</taxon>
        <taxon>Hymenochaetaceae</taxon>
        <taxon>Sanghuangporus</taxon>
    </lineage>
</organism>
<dbReference type="Pfam" id="PF00069">
    <property type="entry name" value="Pkinase"/>
    <property type="match status" value="1"/>
</dbReference>
<comment type="caution">
    <text evidence="10">The sequence shown here is derived from an EMBL/GenBank/DDBJ whole genome shotgun (WGS) entry which is preliminary data.</text>
</comment>
<keyword evidence="2 8" id="KW-0812">Transmembrane</keyword>
<feature type="transmembrane region" description="Helical" evidence="8">
    <location>
        <begin position="538"/>
        <end position="558"/>
    </location>
</feature>
<dbReference type="PROSITE" id="PS50011">
    <property type="entry name" value="PROTEIN_KINASE_DOM"/>
    <property type="match status" value="1"/>
</dbReference>
<evidence type="ECO:0000256" key="8">
    <source>
        <dbReference type="SAM" id="Phobius"/>
    </source>
</evidence>
<dbReference type="OrthoDB" id="40902at2759"/>
<feature type="transmembrane region" description="Helical" evidence="8">
    <location>
        <begin position="266"/>
        <end position="283"/>
    </location>
</feature>
<evidence type="ECO:0000256" key="2">
    <source>
        <dbReference type="ARBA" id="ARBA00022692"/>
    </source>
</evidence>
<dbReference type="Gene3D" id="1.10.510.10">
    <property type="entry name" value="Transferase(Phosphotransferase) domain 1"/>
    <property type="match status" value="1"/>
</dbReference>
<evidence type="ECO:0000256" key="5">
    <source>
        <dbReference type="ARBA" id="ARBA00022989"/>
    </source>
</evidence>
<dbReference type="EMBL" id="LNZH02000154">
    <property type="protein sequence ID" value="OCB89528.1"/>
    <property type="molecule type" value="Genomic_DNA"/>
</dbReference>
<keyword evidence="6 8" id="KW-0472">Membrane</keyword>